<evidence type="ECO:0000313" key="4">
    <source>
        <dbReference type="Proteomes" id="UP000294739"/>
    </source>
</evidence>
<keyword evidence="4" id="KW-1185">Reference proteome</keyword>
<evidence type="ECO:0000256" key="1">
    <source>
        <dbReference type="SAM" id="MobiDB-lite"/>
    </source>
</evidence>
<gene>
    <name evidence="3" type="ORF">E1269_11025</name>
</gene>
<protein>
    <submittedName>
        <fullName evidence="3">XRE family transcriptional regulator</fullName>
    </submittedName>
</protein>
<dbReference type="CDD" id="cd00093">
    <property type="entry name" value="HTH_XRE"/>
    <property type="match status" value="1"/>
</dbReference>
<sequence>MAQRRELPRDWPGLARELGLRVRQFREAYETPDGRLLTQEDLAHRAGLSRNHIQNIENARNNARDASGKPAPGPGNPGLATLLAIARALNVQLLDLLPDQLLPEDIRDRPWPEGDAQPAEMDSA</sequence>
<dbReference type="EMBL" id="SMKZ01000013">
    <property type="protein sequence ID" value="TDE10607.1"/>
    <property type="molecule type" value="Genomic_DNA"/>
</dbReference>
<feature type="domain" description="HTH cro/C1-type" evidence="2">
    <location>
        <begin position="37"/>
        <end position="96"/>
    </location>
</feature>
<dbReference type="SUPFAM" id="SSF47413">
    <property type="entry name" value="lambda repressor-like DNA-binding domains"/>
    <property type="match status" value="1"/>
</dbReference>
<dbReference type="OrthoDB" id="9814553at2"/>
<organism evidence="3 4">
    <name type="scientific">Jiangella asiatica</name>
    <dbReference type="NCBI Taxonomy" id="2530372"/>
    <lineage>
        <taxon>Bacteria</taxon>
        <taxon>Bacillati</taxon>
        <taxon>Actinomycetota</taxon>
        <taxon>Actinomycetes</taxon>
        <taxon>Jiangellales</taxon>
        <taxon>Jiangellaceae</taxon>
        <taxon>Jiangella</taxon>
    </lineage>
</organism>
<proteinExistence type="predicted"/>
<dbReference type="Gene3D" id="1.10.260.40">
    <property type="entry name" value="lambda repressor-like DNA-binding domains"/>
    <property type="match status" value="1"/>
</dbReference>
<dbReference type="GO" id="GO:0003677">
    <property type="term" value="F:DNA binding"/>
    <property type="evidence" value="ECO:0007669"/>
    <property type="project" value="InterPro"/>
</dbReference>
<evidence type="ECO:0000259" key="2">
    <source>
        <dbReference type="PROSITE" id="PS50943"/>
    </source>
</evidence>
<comment type="caution">
    <text evidence="3">The sequence shown here is derived from an EMBL/GenBank/DDBJ whole genome shotgun (WGS) entry which is preliminary data.</text>
</comment>
<name>A0A4R5DCC1_9ACTN</name>
<feature type="region of interest" description="Disordered" evidence="1">
    <location>
        <begin position="102"/>
        <end position="124"/>
    </location>
</feature>
<dbReference type="PROSITE" id="PS50943">
    <property type="entry name" value="HTH_CROC1"/>
    <property type="match status" value="1"/>
</dbReference>
<dbReference type="InterPro" id="IPR010982">
    <property type="entry name" value="Lambda_DNA-bd_dom_sf"/>
</dbReference>
<evidence type="ECO:0000313" key="3">
    <source>
        <dbReference type="EMBL" id="TDE10607.1"/>
    </source>
</evidence>
<dbReference type="InParanoid" id="A0A4R5DCC1"/>
<reference evidence="3 4" key="1">
    <citation type="submission" date="2019-03" db="EMBL/GenBank/DDBJ databases">
        <title>Draft genome sequences of novel Actinobacteria.</title>
        <authorList>
            <person name="Sahin N."/>
            <person name="Ay H."/>
            <person name="Saygin H."/>
        </authorList>
    </citation>
    <scope>NUCLEOTIDE SEQUENCE [LARGE SCALE GENOMIC DNA]</scope>
    <source>
        <strain evidence="3 4">5K138</strain>
    </source>
</reference>
<dbReference type="Pfam" id="PF13560">
    <property type="entry name" value="HTH_31"/>
    <property type="match status" value="1"/>
</dbReference>
<accession>A0A4R5DCC1</accession>
<dbReference type="AlphaFoldDB" id="A0A4R5DCC1"/>
<dbReference type="Proteomes" id="UP000294739">
    <property type="component" value="Unassembled WGS sequence"/>
</dbReference>
<dbReference type="InterPro" id="IPR001387">
    <property type="entry name" value="Cro/C1-type_HTH"/>
</dbReference>
<dbReference type="RefSeq" id="WP_131894337.1">
    <property type="nucleotide sequence ID" value="NZ_SMKZ01000013.1"/>
</dbReference>
<dbReference type="SMART" id="SM00530">
    <property type="entry name" value="HTH_XRE"/>
    <property type="match status" value="1"/>
</dbReference>